<evidence type="ECO:0000313" key="2">
    <source>
        <dbReference type="EMBL" id="MDP0971716.1"/>
    </source>
</evidence>
<name>A0AAW8AKH6_KLEPN</name>
<dbReference type="Gene3D" id="3.30.70.920">
    <property type="match status" value="1"/>
</dbReference>
<feature type="domain" description="Transcription regulator AsnC/Lrp ligand binding" evidence="1">
    <location>
        <begin position="1"/>
        <end position="53"/>
    </location>
</feature>
<reference evidence="2" key="1">
    <citation type="submission" date="2023-07" db="EMBL/GenBank/DDBJ databases">
        <authorList>
            <person name="Peng Z."/>
        </authorList>
    </citation>
    <scope>NUCLEOTIDE SEQUENCE</scope>
    <source>
        <strain evidence="2">KP219</strain>
    </source>
</reference>
<comment type="caution">
    <text evidence="2">The sequence shown here is derived from an EMBL/GenBank/DDBJ whole genome shotgun (WGS) entry which is preliminary data.</text>
</comment>
<protein>
    <submittedName>
        <fullName evidence="2">Lrp/AsnC ligand binding domain-containing protein</fullName>
    </submittedName>
</protein>
<accession>A0AAW8AKH6</accession>
<dbReference type="EMBL" id="JAUUIA010001129">
    <property type="protein sequence ID" value="MDP0971716.1"/>
    <property type="molecule type" value="Genomic_DNA"/>
</dbReference>
<sequence length="61" mass="6704">LSELPELRQLASVSGEFDYMALLRADTTARLDALLDEIGDIDGVLRTNSSVVLALRVDRQT</sequence>
<evidence type="ECO:0000259" key="1">
    <source>
        <dbReference type="Pfam" id="PF01037"/>
    </source>
</evidence>
<dbReference type="RefSeq" id="WP_305202732.1">
    <property type="nucleotide sequence ID" value="NZ_JAUUIA010001129.1"/>
</dbReference>
<evidence type="ECO:0000313" key="3">
    <source>
        <dbReference type="Proteomes" id="UP001244490"/>
    </source>
</evidence>
<dbReference type="Proteomes" id="UP001244490">
    <property type="component" value="Unassembled WGS sequence"/>
</dbReference>
<proteinExistence type="predicted"/>
<organism evidence="2 3">
    <name type="scientific">Klebsiella pneumoniae</name>
    <dbReference type="NCBI Taxonomy" id="573"/>
    <lineage>
        <taxon>Bacteria</taxon>
        <taxon>Pseudomonadati</taxon>
        <taxon>Pseudomonadota</taxon>
        <taxon>Gammaproteobacteria</taxon>
        <taxon>Enterobacterales</taxon>
        <taxon>Enterobacteriaceae</taxon>
        <taxon>Klebsiella/Raoultella group</taxon>
        <taxon>Klebsiella</taxon>
        <taxon>Klebsiella pneumoniae complex</taxon>
    </lineage>
</organism>
<dbReference type="InterPro" id="IPR019887">
    <property type="entry name" value="Tscrpt_reg_AsnC/Lrp_C"/>
</dbReference>
<dbReference type="Pfam" id="PF01037">
    <property type="entry name" value="AsnC_trans_reg"/>
    <property type="match status" value="1"/>
</dbReference>
<feature type="non-terminal residue" evidence="2">
    <location>
        <position position="1"/>
    </location>
</feature>
<dbReference type="AlphaFoldDB" id="A0AAW8AKH6"/>
<gene>
    <name evidence="2" type="ORF">Q6294_32775</name>
</gene>
<dbReference type="InterPro" id="IPR011008">
    <property type="entry name" value="Dimeric_a/b-barrel"/>
</dbReference>
<dbReference type="SUPFAM" id="SSF54909">
    <property type="entry name" value="Dimeric alpha+beta barrel"/>
    <property type="match status" value="1"/>
</dbReference>